<comment type="similarity">
    <text evidence="2 4">Belongs to the cytochrome P450 family.</text>
</comment>
<protein>
    <submittedName>
        <fullName evidence="6">Cytochrome P450</fullName>
    </submittedName>
</protein>
<name>A0A4R6SB73_LABRH</name>
<evidence type="ECO:0000313" key="6">
    <source>
        <dbReference type="EMBL" id="TDP97172.1"/>
    </source>
</evidence>
<accession>A0A4R6SB73</accession>
<dbReference type="InterPro" id="IPR001128">
    <property type="entry name" value="Cyt_P450"/>
</dbReference>
<feature type="region of interest" description="Disordered" evidence="5">
    <location>
        <begin position="1"/>
        <end position="24"/>
    </location>
</feature>
<gene>
    <name evidence="6" type="ORF">EV186_103133</name>
</gene>
<dbReference type="InterPro" id="IPR050121">
    <property type="entry name" value="Cytochrome_P450_monoxygenase"/>
</dbReference>
<dbReference type="EMBL" id="SNXZ01000003">
    <property type="protein sequence ID" value="TDP97172.1"/>
    <property type="molecule type" value="Genomic_DNA"/>
</dbReference>
<dbReference type="PANTHER" id="PTHR24305">
    <property type="entry name" value="CYTOCHROME P450"/>
    <property type="match status" value="1"/>
</dbReference>
<sequence length="442" mass="49098">MATLNLNQAPQLTEDSSFPPGPRGPRPLMTVLFMTARQFLAPRWQRRYGDMITVRIALGRTAVLVGSQELIKEVFAGKPSVFHAGEGNDILAPIMGPNSVLTMDDEPHLRARKQLMPAFNGAALRGYQGMMTELAEQAVERFPTGRAFATHPLMNGVTLEIILRVVFGMAEGDRLRKLRPALRRVVSIGPIAVMGWTYPKLERHWPWRRNREALDAVNELLYAEIAQRRTEPDLASRTDVLSQLITADPDVPDAELRDHMMTLLLAGHETTATALAWSLLELAHHPAIQRKAREAADTDDDEYLTAVVKEAMRLRPVIYTVARRIKEPVSLGGYNLPKGTIVAPCIGLVQRNPAHYPEPGEFRPERFIGKGPESGTWIPFGGGVRRCIGAGFSLQEAAAVLKAVLRRYELAPAGKMERQKSRNITLIPSNGARVIARERPSR</sequence>
<dbReference type="OrthoDB" id="5290182at2"/>
<evidence type="ECO:0000256" key="2">
    <source>
        <dbReference type="ARBA" id="ARBA00010617"/>
    </source>
</evidence>
<dbReference type="GO" id="GO:0020037">
    <property type="term" value="F:heme binding"/>
    <property type="evidence" value="ECO:0007669"/>
    <property type="project" value="InterPro"/>
</dbReference>
<evidence type="ECO:0000256" key="5">
    <source>
        <dbReference type="SAM" id="MobiDB-lite"/>
    </source>
</evidence>
<proteinExistence type="inferred from homology"/>
<dbReference type="InterPro" id="IPR002401">
    <property type="entry name" value="Cyt_P450_E_grp-I"/>
</dbReference>
<dbReference type="PROSITE" id="PS00086">
    <property type="entry name" value="CYTOCHROME_P450"/>
    <property type="match status" value="1"/>
</dbReference>
<feature type="compositionally biased region" description="Polar residues" evidence="5">
    <location>
        <begin position="1"/>
        <end position="16"/>
    </location>
</feature>
<dbReference type="InterPro" id="IPR036396">
    <property type="entry name" value="Cyt_P450_sf"/>
</dbReference>
<dbReference type="GO" id="GO:0016705">
    <property type="term" value="F:oxidoreductase activity, acting on paired donors, with incorporation or reduction of molecular oxygen"/>
    <property type="evidence" value="ECO:0007669"/>
    <property type="project" value="InterPro"/>
</dbReference>
<evidence type="ECO:0000256" key="1">
    <source>
        <dbReference type="ARBA" id="ARBA00001971"/>
    </source>
</evidence>
<dbReference type="InterPro" id="IPR017972">
    <property type="entry name" value="Cyt_P450_CS"/>
</dbReference>
<dbReference type="GO" id="GO:0004497">
    <property type="term" value="F:monooxygenase activity"/>
    <property type="evidence" value="ECO:0007669"/>
    <property type="project" value="UniProtKB-KW"/>
</dbReference>
<evidence type="ECO:0000256" key="3">
    <source>
        <dbReference type="PIRSR" id="PIRSR602401-1"/>
    </source>
</evidence>
<organism evidence="6 7">
    <name type="scientific">Labedaea rhizosphaerae</name>
    <dbReference type="NCBI Taxonomy" id="598644"/>
    <lineage>
        <taxon>Bacteria</taxon>
        <taxon>Bacillati</taxon>
        <taxon>Actinomycetota</taxon>
        <taxon>Actinomycetes</taxon>
        <taxon>Pseudonocardiales</taxon>
        <taxon>Pseudonocardiaceae</taxon>
        <taxon>Labedaea</taxon>
    </lineage>
</organism>
<comment type="cofactor">
    <cofactor evidence="1 3">
        <name>heme</name>
        <dbReference type="ChEBI" id="CHEBI:30413"/>
    </cofactor>
</comment>
<keyword evidence="4" id="KW-0560">Oxidoreductase</keyword>
<keyword evidence="3 4" id="KW-0408">Iron</keyword>
<evidence type="ECO:0000256" key="4">
    <source>
        <dbReference type="RuleBase" id="RU000461"/>
    </source>
</evidence>
<dbReference type="AlphaFoldDB" id="A0A4R6SB73"/>
<dbReference type="PRINTS" id="PR00385">
    <property type="entry name" value="P450"/>
</dbReference>
<dbReference type="PRINTS" id="PR00463">
    <property type="entry name" value="EP450I"/>
</dbReference>
<keyword evidence="3 4" id="KW-0479">Metal-binding</keyword>
<dbReference type="Gene3D" id="1.10.630.10">
    <property type="entry name" value="Cytochrome P450"/>
    <property type="match status" value="1"/>
</dbReference>
<dbReference type="PANTHER" id="PTHR24305:SF166">
    <property type="entry name" value="CYTOCHROME P450 12A4, MITOCHONDRIAL-RELATED"/>
    <property type="match status" value="1"/>
</dbReference>
<comment type="caution">
    <text evidence="6">The sequence shown here is derived from an EMBL/GenBank/DDBJ whole genome shotgun (WGS) entry which is preliminary data.</text>
</comment>
<reference evidence="6 7" key="1">
    <citation type="submission" date="2019-03" db="EMBL/GenBank/DDBJ databases">
        <title>Genomic Encyclopedia of Type Strains, Phase IV (KMG-IV): sequencing the most valuable type-strain genomes for metagenomic binning, comparative biology and taxonomic classification.</title>
        <authorList>
            <person name="Goeker M."/>
        </authorList>
    </citation>
    <scope>NUCLEOTIDE SEQUENCE [LARGE SCALE GENOMIC DNA]</scope>
    <source>
        <strain evidence="6 7">DSM 45361</strain>
    </source>
</reference>
<keyword evidence="4" id="KW-0503">Monooxygenase</keyword>
<evidence type="ECO:0000313" key="7">
    <source>
        <dbReference type="Proteomes" id="UP000295444"/>
    </source>
</evidence>
<dbReference type="GO" id="GO:0005506">
    <property type="term" value="F:iron ion binding"/>
    <property type="evidence" value="ECO:0007669"/>
    <property type="project" value="InterPro"/>
</dbReference>
<dbReference type="CDD" id="cd11053">
    <property type="entry name" value="CYP110-like"/>
    <property type="match status" value="1"/>
</dbReference>
<keyword evidence="3 4" id="KW-0349">Heme</keyword>
<dbReference type="Pfam" id="PF00067">
    <property type="entry name" value="p450"/>
    <property type="match status" value="1"/>
</dbReference>
<dbReference type="RefSeq" id="WP_133850419.1">
    <property type="nucleotide sequence ID" value="NZ_SNXZ01000003.1"/>
</dbReference>
<feature type="binding site" description="axial binding residue" evidence="3">
    <location>
        <position position="387"/>
    </location>
    <ligand>
        <name>heme</name>
        <dbReference type="ChEBI" id="CHEBI:30413"/>
    </ligand>
    <ligandPart>
        <name>Fe</name>
        <dbReference type="ChEBI" id="CHEBI:18248"/>
    </ligandPart>
</feature>
<dbReference type="SUPFAM" id="SSF48264">
    <property type="entry name" value="Cytochrome P450"/>
    <property type="match status" value="1"/>
</dbReference>
<keyword evidence="7" id="KW-1185">Reference proteome</keyword>
<dbReference type="Proteomes" id="UP000295444">
    <property type="component" value="Unassembled WGS sequence"/>
</dbReference>